<reference evidence="1 2" key="1">
    <citation type="submission" date="2018-07" db="EMBL/GenBank/DDBJ databases">
        <title>A high quality draft genome assembly of the barn swallow (H. rustica rustica).</title>
        <authorList>
            <person name="Formenti G."/>
            <person name="Chiara M."/>
            <person name="Poveda L."/>
            <person name="Francoijs K.-J."/>
            <person name="Bonisoli-Alquati A."/>
            <person name="Canova L."/>
            <person name="Gianfranceschi L."/>
            <person name="Horner D.S."/>
            <person name="Saino N."/>
        </authorList>
    </citation>
    <scope>NUCLEOTIDE SEQUENCE [LARGE SCALE GENOMIC DNA]</scope>
    <source>
        <strain evidence="1">Chelidonia</strain>
        <tissue evidence="1">Blood</tissue>
    </source>
</reference>
<keyword evidence="2" id="KW-1185">Reference proteome</keyword>
<comment type="caution">
    <text evidence="1">The sequence shown here is derived from an EMBL/GenBank/DDBJ whole genome shotgun (WGS) entry which is preliminary data.</text>
</comment>
<organism evidence="1 2">
    <name type="scientific">Hirundo rustica rustica</name>
    <dbReference type="NCBI Taxonomy" id="333673"/>
    <lineage>
        <taxon>Eukaryota</taxon>
        <taxon>Metazoa</taxon>
        <taxon>Chordata</taxon>
        <taxon>Craniata</taxon>
        <taxon>Vertebrata</taxon>
        <taxon>Euteleostomi</taxon>
        <taxon>Archelosauria</taxon>
        <taxon>Archosauria</taxon>
        <taxon>Dinosauria</taxon>
        <taxon>Saurischia</taxon>
        <taxon>Theropoda</taxon>
        <taxon>Coelurosauria</taxon>
        <taxon>Aves</taxon>
        <taxon>Neognathae</taxon>
        <taxon>Neoaves</taxon>
        <taxon>Telluraves</taxon>
        <taxon>Australaves</taxon>
        <taxon>Passeriformes</taxon>
        <taxon>Sylvioidea</taxon>
        <taxon>Hirundinidae</taxon>
        <taxon>Hirundo</taxon>
    </lineage>
</organism>
<evidence type="ECO:0000313" key="2">
    <source>
        <dbReference type="Proteomes" id="UP000269221"/>
    </source>
</evidence>
<evidence type="ECO:0000313" key="1">
    <source>
        <dbReference type="EMBL" id="RMC16381.1"/>
    </source>
</evidence>
<protein>
    <recommendedName>
        <fullName evidence="3">C-type lectin domain-containing protein</fullName>
    </recommendedName>
</protein>
<evidence type="ECO:0008006" key="3">
    <source>
        <dbReference type="Google" id="ProtNLM"/>
    </source>
</evidence>
<accession>A0A3M0KUL6</accession>
<proteinExistence type="predicted"/>
<dbReference type="AlphaFoldDB" id="A0A3M0KUL6"/>
<sequence>MLASDGSLRSMDLNSSAGRDQRGIASSFSIALPFSKEPVFTSQTLLPSNKWLCGDEHLCFIFDNNGIWDGYDCKTKPSILSHSHGVF</sequence>
<name>A0A3M0KUL6_HIRRU</name>
<dbReference type="EMBL" id="QRBI01000103">
    <property type="protein sequence ID" value="RMC16381.1"/>
    <property type="molecule type" value="Genomic_DNA"/>
</dbReference>
<dbReference type="Proteomes" id="UP000269221">
    <property type="component" value="Unassembled WGS sequence"/>
</dbReference>
<gene>
    <name evidence="1" type="ORF">DUI87_06708</name>
</gene>